<dbReference type="Pfam" id="PF10706">
    <property type="entry name" value="Aminoglyc_resit"/>
    <property type="match status" value="1"/>
</dbReference>
<dbReference type="RefSeq" id="WP_379285574.1">
    <property type="nucleotide sequence ID" value="NZ_JBHTIU010000003.1"/>
</dbReference>
<protein>
    <submittedName>
        <fullName evidence="1">Nucleotidyltransferase domain-containing protein</fullName>
    </submittedName>
</protein>
<organism evidence="1 2">
    <name type="scientific">Paenibacillus residui</name>
    <dbReference type="NCBI Taxonomy" id="629724"/>
    <lineage>
        <taxon>Bacteria</taxon>
        <taxon>Bacillati</taxon>
        <taxon>Bacillota</taxon>
        <taxon>Bacilli</taxon>
        <taxon>Bacillales</taxon>
        <taxon>Paenibacillaceae</taxon>
        <taxon>Paenibacillus</taxon>
    </lineage>
</organism>
<name>A0ABW3D7A2_9BACL</name>
<keyword evidence="2" id="KW-1185">Reference proteome</keyword>
<comment type="caution">
    <text evidence="1">The sequence shown here is derived from an EMBL/GenBank/DDBJ whole genome shotgun (WGS) entry which is preliminary data.</text>
</comment>
<sequence length="193" mass="21590">MKLDDNVEYAIRVMAGKLKKARYDTVWLLGGSSGLLLQGVDLSRQPRDIDVYTDSKDAEEIYSLLNDFATDKLGPSETEIYSSRLAHFHIAGMPLELVSDFRISTAAGSYHVNVGALFPYSPEVGLGGCKVRLMPLAHELVFNVLRAREDRYEPIAARMKQAPDQYFPALELIVEDNRLTPSVVEQISRLTEV</sequence>
<dbReference type="Proteomes" id="UP001597120">
    <property type="component" value="Unassembled WGS sequence"/>
</dbReference>
<dbReference type="InterPro" id="IPR043519">
    <property type="entry name" value="NT_sf"/>
</dbReference>
<dbReference type="InterPro" id="IPR019646">
    <property type="entry name" value="Aminoglyc_AdlTrfase"/>
</dbReference>
<reference evidence="2" key="1">
    <citation type="journal article" date="2019" name="Int. J. Syst. Evol. Microbiol.">
        <title>The Global Catalogue of Microorganisms (GCM) 10K type strain sequencing project: providing services to taxonomists for standard genome sequencing and annotation.</title>
        <authorList>
            <consortium name="The Broad Institute Genomics Platform"/>
            <consortium name="The Broad Institute Genome Sequencing Center for Infectious Disease"/>
            <person name="Wu L."/>
            <person name="Ma J."/>
        </authorList>
    </citation>
    <scope>NUCLEOTIDE SEQUENCE [LARGE SCALE GENOMIC DNA]</scope>
    <source>
        <strain evidence="2">CCUG 57263</strain>
    </source>
</reference>
<evidence type="ECO:0000313" key="2">
    <source>
        <dbReference type="Proteomes" id="UP001597120"/>
    </source>
</evidence>
<dbReference type="Gene3D" id="3.30.460.40">
    <property type="match status" value="1"/>
</dbReference>
<evidence type="ECO:0000313" key="1">
    <source>
        <dbReference type="EMBL" id="MFD0867770.1"/>
    </source>
</evidence>
<accession>A0ABW3D7A2</accession>
<dbReference type="EMBL" id="JBHTIU010000003">
    <property type="protein sequence ID" value="MFD0867770.1"/>
    <property type="molecule type" value="Genomic_DNA"/>
</dbReference>
<proteinExistence type="predicted"/>
<gene>
    <name evidence="1" type="ORF">ACFQ03_01230</name>
</gene>
<dbReference type="SUPFAM" id="SSF81301">
    <property type="entry name" value="Nucleotidyltransferase"/>
    <property type="match status" value="1"/>
</dbReference>